<feature type="transmembrane region" description="Helical" evidence="1">
    <location>
        <begin position="177"/>
        <end position="195"/>
    </location>
</feature>
<feature type="transmembrane region" description="Helical" evidence="1">
    <location>
        <begin position="76"/>
        <end position="96"/>
    </location>
</feature>
<reference evidence="3 4" key="1">
    <citation type="submission" date="2015-07" db="EMBL/GenBank/DDBJ databases">
        <title>Genome sequence of Levilinea saccharolytica DSM 16555.</title>
        <authorList>
            <person name="Hemp J."/>
            <person name="Ward L.M."/>
            <person name="Pace L.A."/>
            <person name="Fischer W.W."/>
        </authorList>
    </citation>
    <scope>NUCLEOTIDE SEQUENCE [LARGE SCALE GENOMIC DNA]</scope>
    <source>
        <strain evidence="3 4">KIBI-1</strain>
    </source>
</reference>
<dbReference type="Pfam" id="PF02517">
    <property type="entry name" value="Rce1-like"/>
    <property type="match status" value="1"/>
</dbReference>
<keyword evidence="1" id="KW-0472">Membrane</keyword>
<organism evidence="3 4">
    <name type="scientific">Levilinea saccharolytica</name>
    <dbReference type="NCBI Taxonomy" id="229921"/>
    <lineage>
        <taxon>Bacteria</taxon>
        <taxon>Bacillati</taxon>
        <taxon>Chloroflexota</taxon>
        <taxon>Anaerolineae</taxon>
        <taxon>Anaerolineales</taxon>
        <taxon>Anaerolineaceae</taxon>
        <taxon>Levilinea</taxon>
    </lineage>
</organism>
<feature type="transmembrane region" description="Helical" evidence="1">
    <location>
        <begin position="42"/>
        <end position="64"/>
    </location>
</feature>
<dbReference type="OrthoDB" id="1920310at2"/>
<keyword evidence="4" id="KW-1185">Reference proteome</keyword>
<name>A0A0P6XHZ5_9CHLR</name>
<evidence type="ECO:0000259" key="2">
    <source>
        <dbReference type="Pfam" id="PF02517"/>
    </source>
</evidence>
<accession>A0A0P6XHZ5</accession>
<proteinExistence type="predicted"/>
<feature type="domain" description="CAAX prenyl protease 2/Lysostaphin resistance protein A-like" evidence="2">
    <location>
        <begin position="145"/>
        <end position="235"/>
    </location>
</feature>
<dbReference type="GO" id="GO:0004175">
    <property type="term" value="F:endopeptidase activity"/>
    <property type="evidence" value="ECO:0007669"/>
    <property type="project" value="UniProtKB-ARBA"/>
</dbReference>
<feature type="transmembrane region" description="Helical" evidence="1">
    <location>
        <begin position="147"/>
        <end position="165"/>
    </location>
</feature>
<dbReference type="Proteomes" id="UP000050501">
    <property type="component" value="Unassembled WGS sequence"/>
</dbReference>
<sequence length="241" mass="26477">MERTLLLQIAEWLGVLAVMMIAGMSARLKLRPLVFKYPRREATVSLALFVLILIFAFLVFGGTVTGGQASAAPGDLGQRLFVAAAAVLPFAAALLTRRQPVRSAGWGKDFLAGGIRVAAALVFLTIFLTGSVFRLLNGLSTEDVSALVYLLLICLAEETIFRGYIQLRLEGWLGARYGWAAAAVLFALFQLPRLLLLPAELPLRLGLTLVQGLVLGWVMRKSRHVAAPWLYRAVSEWLRWI</sequence>
<dbReference type="GO" id="GO:0080120">
    <property type="term" value="P:CAAX-box protein maturation"/>
    <property type="evidence" value="ECO:0007669"/>
    <property type="project" value="UniProtKB-ARBA"/>
</dbReference>
<comment type="caution">
    <text evidence="3">The sequence shown here is derived from an EMBL/GenBank/DDBJ whole genome shotgun (WGS) entry which is preliminary data.</text>
</comment>
<dbReference type="AlphaFoldDB" id="A0A0P6XHZ5"/>
<feature type="transmembrane region" description="Helical" evidence="1">
    <location>
        <begin position="117"/>
        <end position="135"/>
    </location>
</feature>
<dbReference type="STRING" id="229921.ADN01_13700"/>
<evidence type="ECO:0000313" key="3">
    <source>
        <dbReference type="EMBL" id="KPL79739.1"/>
    </source>
</evidence>
<feature type="transmembrane region" description="Helical" evidence="1">
    <location>
        <begin position="201"/>
        <end position="219"/>
    </location>
</feature>
<dbReference type="RefSeq" id="WP_062417412.1">
    <property type="nucleotide sequence ID" value="NZ_DF967974.1"/>
</dbReference>
<dbReference type="InterPro" id="IPR003675">
    <property type="entry name" value="Rce1/LyrA-like_dom"/>
</dbReference>
<evidence type="ECO:0000256" key="1">
    <source>
        <dbReference type="SAM" id="Phobius"/>
    </source>
</evidence>
<feature type="transmembrane region" description="Helical" evidence="1">
    <location>
        <begin position="12"/>
        <end position="30"/>
    </location>
</feature>
<gene>
    <name evidence="3" type="ORF">ADN01_13700</name>
</gene>
<dbReference type="EMBL" id="LGCM01000046">
    <property type="protein sequence ID" value="KPL79739.1"/>
    <property type="molecule type" value="Genomic_DNA"/>
</dbReference>
<keyword evidence="1" id="KW-1133">Transmembrane helix</keyword>
<keyword evidence="1" id="KW-0812">Transmembrane</keyword>
<protein>
    <recommendedName>
        <fullName evidence="2">CAAX prenyl protease 2/Lysostaphin resistance protein A-like domain-containing protein</fullName>
    </recommendedName>
</protein>
<evidence type="ECO:0000313" key="4">
    <source>
        <dbReference type="Proteomes" id="UP000050501"/>
    </source>
</evidence>